<organism evidence="1 2">
    <name type="scientific">Streptomyces atratus</name>
    <dbReference type="NCBI Taxonomy" id="1893"/>
    <lineage>
        <taxon>Bacteria</taxon>
        <taxon>Bacillati</taxon>
        <taxon>Actinomycetota</taxon>
        <taxon>Actinomycetes</taxon>
        <taxon>Kitasatosporales</taxon>
        <taxon>Streptomycetaceae</taxon>
        <taxon>Streptomyces</taxon>
    </lineage>
</organism>
<dbReference type="AlphaFoldDB" id="A0A2Z5JNP9"/>
<protein>
    <submittedName>
        <fullName evidence="1">Uncharacterized protein</fullName>
    </submittedName>
</protein>
<dbReference type="EMBL" id="CP027306">
    <property type="protein sequence ID" value="AXE82071.1"/>
    <property type="molecule type" value="Genomic_DNA"/>
</dbReference>
<reference evidence="1 2" key="1">
    <citation type="journal article" date="2018" name="Front. Microbiol.">
        <title>Genome Sequencing of Streptomyces atratus SCSIOZH16 and Activation Production of Nocardamine via Metabolic Engineering.</title>
        <authorList>
            <person name="Li Y."/>
            <person name="Zhang C."/>
            <person name="Liu C."/>
            <person name="Ju J."/>
            <person name="Ma J."/>
        </authorList>
    </citation>
    <scope>NUCLEOTIDE SEQUENCE [LARGE SCALE GENOMIC DNA]</scope>
    <source>
        <strain evidence="1 2">SCSIO_ZH16</strain>
    </source>
</reference>
<evidence type="ECO:0000313" key="1">
    <source>
        <dbReference type="EMBL" id="AXE82071.1"/>
    </source>
</evidence>
<gene>
    <name evidence="1" type="ORF">C5746_40070</name>
</gene>
<proteinExistence type="predicted"/>
<dbReference type="Proteomes" id="UP000252698">
    <property type="component" value="Chromosome"/>
</dbReference>
<name>A0A2Z5JNP9_STRAR</name>
<sequence>MPSYQHRKAVGDAHELRVAQELTWRGWNVDPWGQGVLTEAVRSALRGTDSALRWTPDLIVAKRQQIALIDRKSRMTSRATSRHVVERAAVTAHLQLVAWTLLPVYYIFDNLDVLTPHDVLTADRHGPYSGAGSGSPYYPIPASRSLAFGTTFGAQQSTGPSAVA</sequence>
<dbReference type="GeneID" id="95524466"/>
<dbReference type="KEGG" id="sata:C5746_40070"/>
<dbReference type="RefSeq" id="WP_114248461.1">
    <property type="nucleotide sequence ID" value="NZ_CP027306.1"/>
</dbReference>
<evidence type="ECO:0000313" key="2">
    <source>
        <dbReference type="Proteomes" id="UP000252698"/>
    </source>
</evidence>
<accession>A0A2Z5JNP9</accession>